<name>K6PRS6_9FIRM</name>
<evidence type="ECO:0000313" key="3">
    <source>
        <dbReference type="Proteomes" id="UP000005710"/>
    </source>
</evidence>
<evidence type="ECO:0000313" key="2">
    <source>
        <dbReference type="EMBL" id="EKP95657.1"/>
    </source>
</evidence>
<comment type="caution">
    <text evidence="2">The sequence shown here is derived from an EMBL/GenBank/DDBJ whole genome shotgun (WGS) entry which is preliminary data.</text>
</comment>
<dbReference type="AlphaFoldDB" id="K6PRS6"/>
<proteinExistence type="predicted"/>
<evidence type="ECO:0000256" key="1">
    <source>
        <dbReference type="SAM" id="MobiDB-lite"/>
    </source>
</evidence>
<reference evidence="2" key="1">
    <citation type="submission" date="2010-10" db="EMBL/GenBank/DDBJ databases">
        <authorList>
            <consortium name="US DOE Joint Genome Institute (JGI-PGF)"/>
            <person name="Lucas S."/>
            <person name="Copeland A."/>
            <person name="Lapidus A."/>
            <person name="Bruce D."/>
            <person name="Goodwin L."/>
            <person name="Pitluck S."/>
            <person name="Kyrpides N."/>
            <person name="Mavromatis K."/>
            <person name="Detter J.C."/>
            <person name="Han C."/>
            <person name="Land M."/>
            <person name="Hauser L."/>
            <person name="Markowitz V."/>
            <person name="Cheng J.-F."/>
            <person name="Hugenholtz P."/>
            <person name="Woyke T."/>
            <person name="Wu D."/>
            <person name="Pukall R."/>
            <person name="Wahrenburg C."/>
            <person name="Brambilla E."/>
            <person name="Klenk H.-P."/>
            <person name="Eisen J.A."/>
        </authorList>
    </citation>
    <scope>NUCLEOTIDE SEQUENCE [LARGE SCALE GENOMIC DNA]</scope>
    <source>
        <strain evidence="2">DSM 13965</strain>
    </source>
</reference>
<feature type="compositionally biased region" description="Basic and acidic residues" evidence="1">
    <location>
        <begin position="12"/>
        <end position="22"/>
    </location>
</feature>
<dbReference type="HOGENOM" id="CLU_2482290_0_0_9"/>
<dbReference type="STRING" id="867903.ThesuDRAFT_01416"/>
<feature type="region of interest" description="Disordered" evidence="1">
    <location>
        <begin position="1"/>
        <end position="50"/>
    </location>
</feature>
<dbReference type="Proteomes" id="UP000005710">
    <property type="component" value="Unassembled WGS sequence"/>
</dbReference>
<sequence>MSRGGGGFYPKGARDRWLEAKPVRSRPPVPGWSRGAAPVRPRDPVPDGLSDGLRNLAWGRSRDPVLSRWPGAAANCTPKVLPGGGER</sequence>
<keyword evidence="3" id="KW-1185">Reference proteome</keyword>
<organism evidence="2 3">
    <name type="scientific">Thermaerobacter subterraneus DSM 13965</name>
    <dbReference type="NCBI Taxonomy" id="867903"/>
    <lineage>
        <taxon>Bacteria</taxon>
        <taxon>Bacillati</taxon>
        <taxon>Bacillota</taxon>
        <taxon>Clostridia</taxon>
        <taxon>Eubacteriales</taxon>
        <taxon>Clostridiales Family XVII. Incertae Sedis</taxon>
        <taxon>Thermaerobacter</taxon>
    </lineage>
</organism>
<accession>K6PRS6</accession>
<dbReference type="EMBL" id="AENY02000002">
    <property type="protein sequence ID" value="EKP95657.1"/>
    <property type="molecule type" value="Genomic_DNA"/>
</dbReference>
<protein>
    <submittedName>
        <fullName evidence="2">Uncharacterized protein</fullName>
    </submittedName>
</protein>
<gene>
    <name evidence="2" type="ORF">ThesuDRAFT_01416</name>
</gene>
<reference evidence="2" key="2">
    <citation type="submission" date="2012-10" db="EMBL/GenBank/DDBJ databases">
        <title>Improved high-quality draft of Thermaerobacter subterraneus C21, DSM 13965.</title>
        <authorList>
            <consortium name="DOE Joint Genome Institute"/>
            <person name="Eisen J."/>
            <person name="Huntemann M."/>
            <person name="Wei C.-L."/>
            <person name="Han J."/>
            <person name="Detter J.C."/>
            <person name="Han C."/>
            <person name="Tapia R."/>
            <person name="Chen A."/>
            <person name="Kyrpides N."/>
            <person name="Mavromatis K."/>
            <person name="Markowitz V."/>
            <person name="Szeto E."/>
            <person name="Ivanova N."/>
            <person name="Mikhailova N."/>
            <person name="Ovchinnikova G."/>
            <person name="Pagani I."/>
            <person name="Pati A."/>
            <person name="Goodwin L."/>
            <person name="Nordberg H.P."/>
            <person name="Cantor M.N."/>
            <person name="Hua S.X."/>
            <person name="Woyke T."/>
            <person name="Eisen J."/>
            <person name="Klenk H.-P."/>
        </authorList>
    </citation>
    <scope>NUCLEOTIDE SEQUENCE [LARGE SCALE GENOMIC DNA]</scope>
    <source>
        <strain evidence="2">DSM 13965</strain>
    </source>
</reference>